<dbReference type="SMART" id="SM00878">
    <property type="entry name" value="Biotin_carb_C"/>
    <property type="match status" value="1"/>
</dbReference>
<accession>A0AAD3UCF0</accession>
<sequence>MTHHTPIKRLLIANRGEIAVRIIKTARRLGIHTIALYSDADARAMHVREADEAWHLGPAPARESYLDTGKVLRIAQQANADAIHPGYGFLSENSDFATACEQRSLRFIGPSGAAILAMGDKSGAKALMQAAGVPVLPGYHGADQHPDFLRDQASQVGFPLLIKAASGGGGKGMRRVDQLADFEDALAAVKREASAAFGDDHVLLERYLARARHVEVQVFADTLGNAIYLGDRDCSLQRRHQKVIEEAPAPDIAPALRRAMGEAAVAAARAITYRGAGTIEFLLCGEEFFFMEMNTRLQVEHPVTEAVTGQDLVAWQLAVAEGKPLPLTQDEVVLHGHAVEARLYAEDVAAGFLPASGPINWLHWPAGVRIDTGVSAGDAVSPYYDPMIAKLIAHAPSRSEAFASLADALAALELGPLVHNGPLLLRLCEEPDVLAMGHHTQWPIPTDTLPVPALAWPLAALWLASREHGASPWQQTAGFRLGPTRSFSAAVRIGEEARVLTLAERAGSLPWQGEQIPFELGADQIRLQQAGSWRRYPLHTLGEGDYLLHLAGRRIRFSADDQHHQLHHDHQASDAPGILAPMHGIVVALQVETGQPVSKGQPLLVLEAMKMEHVLKADRDGVIEALQCRQGEQVSQGALLVRFAEQHTAQEERS</sequence>
<dbReference type="FunFam" id="3.30.470.20:FF:000028">
    <property type="entry name" value="Methylcrotonoyl-CoA carboxylase subunit alpha, mitochondrial"/>
    <property type="match status" value="1"/>
</dbReference>
<evidence type="ECO:0000256" key="3">
    <source>
        <dbReference type="ARBA" id="ARBA00004956"/>
    </source>
</evidence>
<dbReference type="InterPro" id="IPR011054">
    <property type="entry name" value="Rudment_hybrid_motif"/>
</dbReference>
<dbReference type="InterPro" id="IPR001882">
    <property type="entry name" value="Biotin_BS"/>
</dbReference>
<evidence type="ECO:0000256" key="13">
    <source>
        <dbReference type="PROSITE-ProRule" id="PRU00409"/>
    </source>
</evidence>
<dbReference type="PROSITE" id="PS50975">
    <property type="entry name" value="ATP_GRASP"/>
    <property type="match status" value="1"/>
</dbReference>
<comment type="caution">
    <text evidence="17">The sequence shown here is derived from an EMBL/GenBank/DDBJ whole genome shotgun (WGS) entry which is preliminary data.</text>
</comment>
<comment type="function">
    <text evidence="2">This protein is a component of the acetyl coenzyme A carboxylase complex; first, biotin carboxylase catalyzes the carboxylation of the carrier protein and then the transcarboxylase transfers the carboxyl group to form malonyl-CoA.</text>
</comment>
<dbReference type="EMBL" id="DACTUL010000032">
    <property type="protein sequence ID" value="HAT6345662.1"/>
    <property type="molecule type" value="Genomic_DNA"/>
</dbReference>
<evidence type="ECO:0000256" key="8">
    <source>
        <dbReference type="ARBA" id="ARBA00022840"/>
    </source>
</evidence>
<comment type="subunit">
    <text evidence="4">Acetyl-CoA carboxylase is a heterohexamer of biotin carboxyl carrier protein, biotin carboxylase and the two subunits of carboxyl transferase in a 2:2 complex.</text>
</comment>
<dbReference type="PANTHER" id="PTHR18866">
    <property type="entry name" value="CARBOXYLASE:PYRUVATE/ACETYL-COA/PROPIONYL-COA CARBOXYLASE"/>
    <property type="match status" value="1"/>
</dbReference>
<gene>
    <name evidence="17" type="ORF">JAJ28_003435</name>
</gene>
<dbReference type="CDD" id="cd06850">
    <property type="entry name" value="biotinyl_domain"/>
    <property type="match status" value="1"/>
</dbReference>
<reference evidence="17" key="1">
    <citation type="journal article" date="2018" name="Genome Biol.">
        <title>SKESA: strategic k-mer extension for scrupulous assemblies.</title>
        <authorList>
            <person name="Souvorov A."/>
            <person name="Agarwala R."/>
            <person name="Lipman D.J."/>
        </authorList>
    </citation>
    <scope>NUCLEOTIDE SEQUENCE</scope>
    <source>
        <strain evidence="17">OLC2673_Aeromonas</strain>
    </source>
</reference>
<dbReference type="AlphaFoldDB" id="A0AAD3UCF0"/>
<dbReference type="InterPro" id="IPR005482">
    <property type="entry name" value="Biotin_COase_C"/>
</dbReference>
<evidence type="ECO:0000256" key="11">
    <source>
        <dbReference type="ARBA" id="ARBA00033786"/>
    </source>
</evidence>
<dbReference type="PROSITE" id="PS00188">
    <property type="entry name" value="BIOTIN"/>
    <property type="match status" value="1"/>
</dbReference>
<evidence type="ECO:0000256" key="6">
    <source>
        <dbReference type="ARBA" id="ARBA00022598"/>
    </source>
</evidence>
<comment type="pathway">
    <text evidence="3">Lipid metabolism; malonyl-CoA biosynthesis; malonyl-CoA from acetyl-CoA: step 1/1.</text>
</comment>
<dbReference type="PROSITE" id="PS50968">
    <property type="entry name" value="BIOTINYL_LIPOYL"/>
    <property type="match status" value="1"/>
</dbReference>
<dbReference type="Gene3D" id="3.30.700.40">
    <property type="match status" value="1"/>
</dbReference>
<evidence type="ECO:0000256" key="1">
    <source>
        <dbReference type="ARBA" id="ARBA00001953"/>
    </source>
</evidence>
<feature type="domain" description="ATP-grasp" evidence="15">
    <location>
        <begin position="125"/>
        <end position="321"/>
    </location>
</feature>
<evidence type="ECO:0000259" key="15">
    <source>
        <dbReference type="PROSITE" id="PS50975"/>
    </source>
</evidence>
<dbReference type="GO" id="GO:0004075">
    <property type="term" value="F:biotin carboxylase activity"/>
    <property type="evidence" value="ECO:0007669"/>
    <property type="project" value="UniProtKB-EC"/>
</dbReference>
<dbReference type="PROSITE" id="PS50979">
    <property type="entry name" value="BC"/>
    <property type="match status" value="1"/>
</dbReference>
<dbReference type="InterPro" id="IPR011761">
    <property type="entry name" value="ATP-grasp"/>
</dbReference>
<dbReference type="SUPFAM" id="SSF51246">
    <property type="entry name" value="Rudiment single hybrid motif"/>
    <property type="match status" value="1"/>
</dbReference>
<dbReference type="GO" id="GO:0046872">
    <property type="term" value="F:metal ion binding"/>
    <property type="evidence" value="ECO:0007669"/>
    <property type="project" value="InterPro"/>
</dbReference>
<dbReference type="InterPro" id="IPR005479">
    <property type="entry name" value="CPAse_ATP-bd"/>
</dbReference>
<evidence type="ECO:0000256" key="10">
    <source>
        <dbReference type="ARBA" id="ARBA00023267"/>
    </source>
</evidence>
<dbReference type="InterPro" id="IPR011053">
    <property type="entry name" value="Single_hybrid_motif"/>
</dbReference>
<dbReference type="Pfam" id="PF02785">
    <property type="entry name" value="Biotin_carb_C"/>
    <property type="match status" value="1"/>
</dbReference>
<evidence type="ECO:0000256" key="12">
    <source>
        <dbReference type="ARBA" id="ARBA00048600"/>
    </source>
</evidence>
<evidence type="ECO:0000256" key="2">
    <source>
        <dbReference type="ARBA" id="ARBA00003761"/>
    </source>
</evidence>
<comment type="catalytic activity">
    <reaction evidence="12">
        <text>N(6)-biotinyl-L-lysyl-[protein] + hydrogencarbonate + ATP = N(6)-carboxybiotinyl-L-lysyl-[protein] + ADP + phosphate + H(+)</text>
        <dbReference type="Rhea" id="RHEA:13501"/>
        <dbReference type="Rhea" id="RHEA-COMP:10505"/>
        <dbReference type="Rhea" id="RHEA-COMP:10506"/>
        <dbReference type="ChEBI" id="CHEBI:15378"/>
        <dbReference type="ChEBI" id="CHEBI:17544"/>
        <dbReference type="ChEBI" id="CHEBI:30616"/>
        <dbReference type="ChEBI" id="CHEBI:43474"/>
        <dbReference type="ChEBI" id="CHEBI:83144"/>
        <dbReference type="ChEBI" id="CHEBI:83145"/>
        <dbReference type="ChEBI" id="CHEBI:456216"/>
        <dbReference type="EC" id="6.3.4.14"/>
    </reaction>
</comment>
<dbReference type="InterPro" id="IPR050856">
    <property type="entry name" value="Biotin_carboxylase_complex"/>
</dbReference>
<dbReference type="SUPFAM" id="SSF56059">
    <property type="entry name" value="Glutathione synthetase ATP-binding domain-like"/>
    <property type="match status" value="1"/>
</dbReference>
<evidence type="ECO:0000256" key="5">
    <source>
        <dbReference type="ARBA" id="ARBA00017242"/>
    </source>
</evidence>
<evidence type="ECO:0000313" key="18">
    <source>
        <dbReference type="Proteomes" id="UP000859505"/>
    </source>
</evidence>
<evidence type="ECO:0000259" key="16">
    <source>
        <dbReference type="PROSITE" id="PS50979"/>
    </source>
</evidence>
<feature type="domain" description="Lipoyl-binding" evidence="14">
    <location>
        <begin position="569"/>
        <end position="644"/>
    </location>
</feature>
<reference evidence="17" key="2">
    <citation type="submission" date="2020-01" db="EMBL/GenBank/DDBJ databases">
        <authorList>
            <consortium name="NCBI Pathogen Detection Project"/>
        </authorList>
    </citation>
    <scope>NUCLEOTIDE SEQUENCE</scope>
    <source>
        <strain evidence="17">OLC2673_Aeromonas</strain>
    </source>
</reference>
<proteinExistence type="predicted"/>
<dbReference type="Pfam" id="PF00289">
    <property type="entry name" value="Biotin_carb_N"/>
    <property type="match status" value="1"/>
</dbReference>
<dbReference type="Pfam" id="PF02786">
    <property type="entry name" value="CPSase_L_D2"/>
    <property type="match status" value="1"/>
</dbReference>
<dbReference type="SUPFAM" id="SSF52440">
    <property type="entry name" value="PreATP-grasp domain"/>
    <property type="match status" value="1"/>
</dbReference>
<dbReference type="SMART" id="SM01209">
    <property type="entry name" value="GARS_A"/>
    <property type="match status" value="1"/>
</dbReference>
<comment type="cofactor">
    <cofactor evidence="1">
        <name>biotin</name>
        <dbReference type="ChEBI" id="CHEBI:57586"/>
    </cofactor>
</comment>
<keyword evidence="6" id="KW-0436">Ligase</keyword>
<evidence type="ECO:0000259" key="14">
    <source>
        <dbReference type="PROSITE" id="PS50968"/>
    </source>
</evidence>
<evidence type="ECO:0000256" key="7">
    <source>
        <dbReference type="ARBA" id="ARBA00022741"/>
    </source>
</evidence>
<dbReference type="InterPro" id="IPR016185">
    <property type="entry name" value="PreATP-grasp_dom_sf"/>
</dbReference>
<dbReference type="FunFam" id="3.30.1490.20:FF:000003">
    <property type="entry name" value="acetyl-CoA carboxylase isoform X1"/>
    <property type="match status" value="1"/>
</dbReference>
<name>A0AAD3UCF0_AERHY</name>
<dbReference type="InterPro" id="IPR000089">
    <property type="entry name" value="Biotin_lipoyl"/>
</dbReference>
<evidence type="ECO:0000256" key="4">
    <source>
        <dbReference type="ARBA" id="ARBA00011750"/>
    </source>
</evidence>
<dbReference type="FunFam" id="2.40.50.100:FF:000003">
    <property type="entry name" value="Acetyl-CoA carboxylase biotin carboxyl carrier protein"/>
    <property type="match status" value="1"/>
</dbReference>
<keyword evidence="7 13" id="KW-0547">Nucleotide-binding</keyword>
<protein>
    <recommendedName>
        <fullName evidence="5">Biotin carboxylase</fullName>
    </recommendedName>
    <alternativeName>
        <fullName evidence="11">Acetyl-coenzyme A carboxylase biotin carboxylase subunit A</fullName>
    </alternativeName>
</protein>
<dbReference type="Gene3D" id="2.40.50.100">
    <property type="match status" value="1"/>
</dbReference>
<dbReference type="PANTHER" id="PTHR18866:SF33">
    <property type="entry name" value="METHYLCROTONOYL-COA CARBOXYLASE SUBUNIT ALPHA, MITOCHONDRIAL-RELATED"/>
    <property type="match status" value="1"/>
</dbReference>
<keyword evidence="8 13" id="KW-0067">ATP-binding</keyword>
<organism evidence="17 18">
    <name type="scientific">Aeromonas hydrophila</name>
    <dbReference type="NCBI Taxonomy" id="644"/>
    <lineage>
        <taxon>Bacteria</taxon>
        <taxon>Pseudomonadati</taxon>
        <taxon>Pseudomonadota</taxon>
        <taxon>Gammaproteobacteria</taxon>
        <taxon>Aeromonadales</taxon>
        <taxon>Aeromonadaceae</taxon>
        <taxon>Aeromonas</taxon>
    </lineage>
</organism>
<dbReference type="InterPro" id="IPR005481">
    <property type="entry name" value="BC-like_N"/>
</dbReference>
<keyword evidence="10" id="KW-0092">Biotin</keyword>
<dbReference type="InterPro" id="IPR011764">
    <property type="entry name" value="Biotin_carboxylation_dom"/>
</dbReference>
<evidence type="ECO:0000313" key="17">
    <source>
        <dbReference type="EMBL" id="HAT6345662.1"/>
    </source>
</evidence>
<dbReference type="FunFam" id="3.40.50.20:FF:000010">
    <property type="entry name" value="Propionyl-CoA carboxylase subunit alpha"/>
    <property type="match status" value="1"/>
</dbReference>
<evidence type="ECO:0000256" key="9">
    <source>
        <dbReference type="ARBA" id="ARBA00022946"/>
    </source>
</evidence>
<dbReference type="Proteomes" id="UP000859505">
    <property type="component" value="Unassembled WGS sequence"/>
</dbReference>
<dbReference type="GO" id="GO:0005524">
    <property type="term" value="F:ATP binding"/>
    <property type="evidence" value="ECO:0007669"/>
    <property type="project" value="UniProtKB-UniRule"/>
</dbReference>
<feature type="domain" description="Biotin carboxylation" evidence="16">
    <location>
        <begin position="6"/>
        <end position="448"/>
    </location>
</feature>
<dbReference type="Pfam" id="PF00364">
    <property type="entry name" value="Biotin_lipoyl"/>
    <property type="match status" value="1"/>
</dbReference>
<keyword evidence="9" id="KW-0809">Transit peptide</keyword>
<dbReference type="PROSITE" id="PS00866">
    <property type="entry name" value="CPSASE_1"/>
    <property type="match status" value="1"/>
</dbReference>
<dbReference type="PROSITE" id="PS00867">
    <property type="entry name" value="CPSASE_2"/>
    <property type="match status" value="1"/>
</dbReference>
<dbReference type="SUPFAM" id="SSF51230">
    <property type="entry name" value="Single hybrid motif"/>
    <property type="match status" value="1"/>
</dbReference>
<dbReference type="Gene3D" id="3.30.470.20">
    <property type="entry name" value="ATP-grasp fold, B domain"/>
    <property type="match status" value="1"/>
</dbReference>